<reference evidence="4" key="1">
    <citation type="journal article" date="2013" name="PLoS ONE">
        <title>Metagenomic insights into the carbohydrate-active enzymes carried by the microorganisms adhering to solid digesta in the rumen of cows.</title>
        <authorList>
            <person name="Wang L."/>
            <person name="Hatem A."/>
            <person name="Catalyurek U.V."/>
            <person name="Morrison M."/>
            <person name="Yu Z."/>
        </authorList>
    </citation>
    <scope>NUCLEOTIDE SEQUENCE</scope>
</reference>
<dbReference type="Pfam" id="PF00440">
    <property type="entry name" value="TetR_N"/>
    <property type="match status" value="1"/>
</dbReference>
<dbReference type="EMBL" id="KC246808">
    <property type="protein sequence ID" value="AHF24869.1"/>
    <property type="molecule type" value="Genomic_DNA"/>
</dbReference>
<organism evidence="4">
    <name type="scientific">uncultured bacterium Contig1491</name>
    <dbReference type="NCBI Taxonomy" id="1393439"/>
    <lineage>
        <taxon>Bacteria</taxon>
        <taxon>environmental samples</taxon>
    </lineage>
</organism>
<dbReference type="Gene3D" id="1.10.357.10">
    <property type="entry name" value="Tetracycline Repressor, domain 2"/>
    <property type="match status" value="1"/>
</dbReference>
<proteinExistence type="predicted"/>
<feature type="domain" description="HTH tetR-type" evidence="3">
    <location>
        <begin position="10"/>
        <end position="70"/>
    </location>
</feature>
<protein>
    <submittedName>
        <fullName evidence="4">Transcriptional regulator</fullName>
    </submittedName>
</protein>
<name>W0FN38_9BACT</name>
<sequence length="189" mass="20606">MTKGKVKYATRTEDAVKQALLALLAKKQLADITVSELSREAHVSRSTFYEHFGNPADVYDAVVHDYASDTLPLMSQVMCSDGFKPKGRPFCSLVREAGVYGPVVREDRFLDAFMNKREGRDQHDLFALLSNAGYTKAQAEAICSFQMAGCFAAARSSTAGGEEWAQIRAVIDRFILGGIAACLAAQQNG</sequence>
<dbReference type="InterPro" id="IPR001647">
    <property type="entry name" value="HTH_TetR"/>
</dbReference>
<evidence type="ECO:0000256" key="1">
    <source>
        <dbReference type="ARBA" id="ARBA00023125"/>
    </source>
</evidence>
<dbReference type="AlphaFoldDB" id="W0FN38"/>
<dbReference type="GO" id="GO:0003677">
    <property type="term" value="F:DNA binding"/>
    <property type="evidence" value="ECO:0007669"/>
    <property type="project" value="UniProtKB-UniRule"/>
</dbReference>
<keyword evidence="1 2" id="KW-0238">DNA-binding</keyword>
<dbReference type="PANTHER" id="PTHR43479:SF11">
    <property type="entry name" value="ACREF_ENVCD OPERON REPRESSOR-RELATED"/>
    <property type="match status" value="1"/>
</dbReference>
<feature type="DNA-binding region" description="H-T-H motif" evidence="2">
    <location>
        <begin position="33"/>
        <end position="52"/>
    </location>
</feature>
<dbReference type="SUPFAM" id="SSF46689">
    <property type="entry name" value="Homeodomain-like"/>
    <property type="match status" value="1"/>
</dbReference>
<dbReference type="InterPro" id="IPR050624">
    <property type="entry name" value="HTH-type_Tx_Regulator"/>
</dbReference>
<dbReference type="PANTHER" id="PTHR43479">
    <property type="entry name" value="ACREF/ENVCD OPERON REPRESSOR-RELATED"/>
    <property type="match status" value="1"/>
</dbReference>
<evidence type="ECO:0000259" key="3">
    <source>
        <dbReference type="PROSITE" id="PS50977"/>
    </source>
</evidence>
<dbReference type="InterPro" id="IPR009057">
    <property type="entry name" value="Homeodomain-like_sf"/>
</dbReference>
<evidence type="ECO:0000256" key="2">
    <source>
        <dbReference type="PROSITE-ProRule" id="PRU00335"/>
    </source>
</evidence>
<dbReference type="PROSITE" id="PS50977">
    <property type="entry name" value="HTH_TETR_2"/>
    <property type="match status" value="1"/>
</dbReference>
<accession>W0FN38</accession>
<evidence type="ECO:0000313" key="4">
    <source>
        <dbReference type="EMBL" id="AHF24869.1"/>
    </source>
</evidence>